<accession>A0AAD6YBE5</accession>
<evidence type="ECO:0000313" key="2">
    <source>
        <dbReference type="EMBL" id="KAJ7203812.1"/>
    </source>
</evidence>
<gene>
    <name evidence="2" type="ORF">GGX14DRAFT_569859</name>
</gene>
<organism evidence="2 3">
    <name type="scientific">Mycena pura</name>
    <dbReference type="NCBI Taxonomy" id="153505"/>
    <lineage>
        <taxon>Eukaryota</taxon>
        <taxon>Fungi</taxon>
        <taxon>Dikarya</taxon>
        <taxon>Basidiomycota</taxon>
        <taxon>Agaricomycotina</taxon>
        <taxon>Agaricomycetes</taxon>
        <taxon>Agaricomycetidae</taxon>
        <taxon>Agaricales</taxon>
        <taxon>Marasmiineae</taxon>
        <taxon>Mycenaceae</taxon>
        <taxon>Mycena</taxon>
    </lineage>
</organism>
<evidence type="ECO:0000256" key="1">
    <source>
        <dbReference type="SAM" id="MobiDB-lite"/>
    </source>
</evidence>
<protein>
    <submittedName>
        <fullName evidence="2">Uncharacterized protein</fullName>
    </submittedName>
</protein>
<feature type="region of interest" description="Disordered" evidence="1">
    <location>
        <begin position="1"/>
        <end position="22"/>
    </location>
</feature>
<dbReference type="AlphaFoldDB" id="A0AAD6YBE5"/>
<dbReference type="Proteomes" id="UP001219525">
    <property type="component" value="Unassembled WGS sequence"/>
</dbReference>
<keyword evidence="3" id="KW-1185">Reference proteome</keyword>
<sequence>MSSAKEITDISDDDDFKTEDPTFTHQLPTGAILVRIADNVNVDDRAAEISNKRFRMFKELQIQMAGLLRMVSVLTAVKRKGNSGGPLDDHASLEARVAGCTTKSQVRNSLQLTIPILTSANSCADERLAEPTVATPLPALRQDTARCGAADLRGVHHPVVTNPMLTRRLNVVDGDDPCTIRMLGASHYRFLTSRAAAALHHHAHAHGSVRMLALDAPRRRCRRRHAQAIRARSHERGFIFDARRRRRSSAPRARSIECARARFRRLAPPPPCTAYPHTLMGACGLVLGARRRRSDAPRTLS</sequence>
<comment type="caution">
    <text evidence="2">The sequence shown here is derived from an EMBL/GenBank/DDBJ whole genome shotgun (WGS) entry which is preliminary data.</text>
</comment>
<name>A0AAD6YBE5_9AGAR</name>
<reference evidence="2" key="1">
    <citation type="submission" date="2023-03" db="EMBL/GenBank/DDBJ databases">
        <title>Massive genome expansion in bonnet fungi (Mycena s.s.) driven by repeated elements and novel gene families across ecological guilds.</title>
        <authorList>
            <consortium name="Lawrence Berkeley National Laboratory"/>
            <person name="Harder C.B."/>
            <person name="Miyauchi S."/>
            <person name="Viragh M."/>
            <person name="Kuo A."/>
            <person name="Thoen E."/>
            <person name="Andreopoulos B."/>
            <person name="Lu D."/>
            <person name="Skrede I."/>
            <person name="Drula E."/>
            <person name="Henrissat B."/>
            <person name="Morin E."/>
            <person name="Kohler A."/>
            <person name="Barry K."/>
            <person name="LaButti K."/>
            <person name="Morin E."/>
            <person name="Salamov A."/>
            <person name="Lipzen A."/>
            <person name="Mereny Z."/>
            <person name="Hegedus B."/>
            <person name="Baldrian P."/>
            <person name="Stursova M."/>
            <person name="Weitz H."/>
            <person name="Taylor A."/>
            <person name="Grigoriev I.V."/>
            <person name="Nagy L.G."/>
            <person name="Martin F."/>
            <person name="Kauserud H."/>
        </authorList>
    </citation>
    <scope>NUCLEOTIDE SEQUENCE</scope>
    <source>
        <strain evidence="2">9144</strain>
    </source>
</reference>
<evidence type="ECO:0000313" key="3">
    <source>
        <dbReference type="Proteomes" id="UP001219525"/>
    </source>
</evidence>
<dbReference type="EMBL" id="JARJCW010000049">
    <property type="protein sequence ID" value="KAJ7203812.1"/>
    <property type="molecule type" value="Genomic_DNA"/>
</dbReference>
<proteinExistence type="predicted"/>